<name>A0ABQ0G9P3_9PEZI</name>
<dbReference type="InterPro" id="IPR031325">
    <property type="entry name" value="RHS_repeat"/>
</dbReference>
<dbReference type="InterPro" id="IPR056823">
    <property type="entry name" value="TEN-like_YD-shell"/>
</dbReference>
<keyword evidence="1" id="KW-0677">Repeat</keyword>
<dbReference type="RefSeq" id="XP_070916213.1">
    <property type="nucleotide sequence ID" value="XM_071060112.1"/>
</dbReference>
<dbReference type="Pfam" id="PF05593">
    <property type="entry name" value="RHS_repeat"/>
    <property type="match status" value="6"/>
</dbReference>
<proteinExistence type="predicted"/>
<comment type="caution">
    <text evidence="4">The sequence shown here is derived from an EMBL/GenBank/DDBJ whole genome shotgun (WGS) entry which is preliminary data.</text>
</comment>
<gene>
    <name evidence="4" type="ORF">MFIFM68171_04692</name>
</gene>
<dbReference type="PANTHER" id="PTHR32305:SF15">
    <property type="entry name" value="PROTEIN RHSA-RELATED"/>
    <property type="match status" value="1"/>
</dbReference>
<dbReference type="Gene3D" id="2.180.10.10">
    <property type="entry name" value="RHS repeat-associated core"/>
    <property type="match status" value="5"/>
</dbReference>
<feature type="domain" description="Teneurin-like YD-shell" evidence="3">
    <location>
        <begin position="964"/>
        <end position="1106"/>
    </location>
</feature>
<evidence type="ECO:0000259" key="3">
    <source>
        <dbReference type="Pfam" id="PF25023"/>
    </source>
</evidence>
<feature type="domain" description="Teneurin-like YD-shell" evidence="3">
    <location>
        <begin position="734"/>
        <end position="852"/>
    </location>
</feature>
<organism evidence="4 5">
    <name type="scientific">Madurella fahalii</name>
    <dbReference type="NCBI Taxonomy" id="1157608"/>
    <lineage>
        <taxon>Eukaryota</taxon>
        <taxon>Fungi</taxon>
        <taxon>Dikarya</taxon>
        <taxon>Ascomycota</taxon>
        <taxon>Pezizomycotina</taxon>
        <taxon>Sordariomycetes</taxon>
        <taxon>Sordariomycetidae</taxon>
        <taxon>Sordariales</taxon>
        <taxon>Sordariales incertae sedis</taxon>
        <taxon>Madurella</taxon>
    </lineage>
</organism>
<dbReference type="GeneID" id="98175435"/>
<dbReference type="InterPro" id="IPR006530">
    <property type="entry name" value="YD"/>
</dbReference>
<dbReference type="NCBIfam" id="TIGR01643">
    <property type="entry name" value="YD_repeat_2x"/>
    <property type="match status" value="11"/>
</dbReference>
<dbReference type="Pfam" id="PF25023">
    <property type="entry name" value="TEN_YD-shell"/>
    <property type="match status" value="3"/>
</dbReference>
<dbReference type="Proteomes" id="UP001628179">
    <property type="component" value="Unassembled WGS sequence"/>
</dbReference>
<reference evidence="4 5" key="1">
    <citation type="submission" date="2024-09" db="EMBL/GenBank/DDBJ databases">
        <title>Itraconazole resistance in Madurella fahalii resulting from another homologue of gene encoding cytochrome P450 14-alpha sterol demethylase (CYP51).</title>
        <authorList>
            <person name="Yoshioka I."/>
            <person name="Fahal A.H."/>
            <person name="Kaneko S."/>
            <person name="Yaguchi T."/>
        </authorList>
    </citation>
    <scope>NUCLEOTIDE SEQUENCE [LARGE SCALE GENOMIC DNA]</scope>
    <source>
        <strain evidence="4 5">IFM 68171</strain>
    </source>
</reference>
<dbReference type="InterPro" id="IPR022385">
    <property type="entry name" value="Rhs_assc_core"/>
</dbReference>
<dbReference type="InterPro" id="IPR050708">
    <property type="entry name" value="T6SS_VgrG/RHS"/>
</dbReference>
<accession>A0ABQ0G9P3</accession>
<evidence type="ECO:0000259" key="2">
    <source>
        <dbReference type="Pfam" id="PF20148"/>
    </source>
</evidence>
<sequence>MAFYKRPEQDVLGELPGYSFAGNGVRTATGNFVWHERDIPMSDHSLSWSRIYNSRKTAPSALGPGWTHALNASVSPGSDNRYHFNDSNGRVLTFVRREDGSFARPQDIDADLLPAENGALELRFFDGDVWIFDGSGKLRSKHVGCCTATLVYEDHLLVRVDNSTGQWLALEYDGHGLLTQAKSNDGRTVFYNYDGGVLRQATVPGGASTTYGYDSEARIIRIVDADGVIAVANGYDEHGRVARQALPGSGALQFSYSIDEGITTATHEPSDAANAYRHNADYRTVWMRDAMGNETIVEYGPDGRLTKAELAGQWSLENTYADGSLVSSAFGGATTMYEYDRHRRLVKLHEPANGVTTFAYDGNNRLPSAVTNPGGSVTRFDINDGLITSHTGPDGNTVRYGYNGRRNLTERIDANGQRITYEYDAAGRRTETKAPTGDVMAITYDDAGRPVSVTDPGGSTVTNEYSATGRLISHTDAEGAVTHFEYDSSGRLVGRTDREGLVTKFDYDESGNLSTVVRPDGVKSIAQFDAIGRISQIEEQGSGVTKFEYDAAGNRTALHGPSGTTTMEFDARGNQTSITTPDGATTTFQYDAADRLIKHIDPDGAHWGVTFDSATGTTTYTNPDGSTGKEVEDPSGRVTASIDALGRRTTYHYDKAGNLETIVDPEGGRTRFVHDGRGRVIAQTTPAGLTTRYRYEKGRLVAVVDPRGWVTRFAYDRNGRRTQLTTPSGATTLYKYNKRGALVEVTDPRGGVTAYTYDQNGNLSKVVDSKGAASVYEHDEAGRRIATTDPLGRTTRRNFNEDGRLASIHNPAGDVIEFAYDKAGRLIRRWTNKGEEVSYAYDEAGQRISMTDADGTTRYTYDAAGRLTSATWPTGDKYMWEYDAAGQLRRLTYPGGTSAEYQYNLKGQMIQMVDSQAGEAVYVVDLDGRLITEQLPGGWARRYGYDGGLLETFKELRSGVIASHVTLTRDSEGRITRLEDGNSTHLFTYDKAGQLVETRWSGPEGRKTETDFGYDAAGNRTMSVTDGAATSYLYDVADQLSAIESRGRRIVYTYDGAGRLIRADDGDIKHDIAYDGFSQPTSTATSRGSEIERVETHYNGDGYMVHWRGQTGDESSPGIDMRYQWTVGDGLPQILRQQVNGANQSPNLADARFTYAYGRTFVNAEYDSMNFSRDAHGSAAATPSTMPWVIDHAYDSFGVPLSSSNPHDPLPGPHRTVQIPRFGYRGELTLGTGPTTLNLRARHYAPALGRFTTRDPVSQLGQGTLHNHPYAYAHNDPLNRVDPAGTSPILAQPALTSLLLHATTTSLACTGRCLHPPNTIRSHLKCFQDTACLKTRGYFSKRALDADRDALASLWHRRRRERVGHALTLYELNGRRQSVLRGIGEGFWMGRAVDENVDWEVGTRGRMLDPLFRIDALTDERDMLEVKLWSGGAYWEVEQQLDRYLRVGSMLGLQLIKSKELEDWADSVDVNTGILRWPWSGEIVYVWGMGNSEGHIYVASDEDDRLSDDMKALGDQARGERELNKQMRDTTFSLLPFRVPVGRLLPLIGVGA</sequence>
<feature type="domain" description="Teneurin-like YD-shell" evidence="3">
    <location>
        <begin position="438"/>
        <end position="537"/>
    </location>
</feature>
<dbReference type="Pfam" id="PF20148">
    <property type="entry name" value="DUF6531"/>
    <property type="match status" value="1"/>
</dbReference>
<evidence type="ECO:0000313" key="4">
    <source>
        <dbReference type="EMBL" id="GAB1314482.1"/>
    </source>
</evidence>
<dbReference type="EMBL" id="BAAFSV010000002">
    <property type="protein sequence ID" value="GAB1314482.1"/>
    <property type="molecule type" value="Genomic_DNA"/>
</dbReference>
<dbReference type="NCBIfam" id="TIGR03696">
    <property type="entry name" value="Rhs_assc_core"/>
    <property type="match status" value="1"/>
</dbReference>
<evidence type="ECO:0000256" key="1">
    <source>
        <dbReference type="ARBA" id="ARBA00022737"/>
    </source>
</evidence>
<feature type="domain" description="DUF6531" evidence="2">
    <location>
        <begin position="22"/>
        <end position="94"/>
    </location>
</feature>
<dbReference type="PANTHER" id="PTHR32305">
    <property type="match status" value="1"/>
</dbReference>
<dbReference type="InterPro" id="IPR045351">
    <property type="entry name" value="DUF6531"/>
</dbReference>
<keyword evidence="5" id="KW-1185">Reference proteome</keyword>
<dbReference type="SUPFAM" id="SSF69304">
    <property type="entry name" value="Tricorn protease N-terminal domain"/>
    <property type="match status" value="2"/>
</dbReference>
<evidence type="ECO:0000313" key="5">
    <source>
        <dbReference type="Proteomes" id="UP001628179"/>
    </source>
</evidence>
<protein>
    <submittedName>
        <fullName evidence="4">Uncharacterized protein</fullName>
    </submittedName>
</protein>